<protein>
    <submittedName>
        <fullName evidence="2">Ras-related protein RABH1b</fullName>
    </submittedName>
</protein>
<comment type="caution">
    <text evidence="2">The sequence shown here is derived from an EMBL/GenBank/DDBJ whole genome shotgun (WGS) entry which is preliminary data.</text>
</comment>
<organism evidence="2 3">
    <name type="scientific">Vitis vinifera</name>
    <name type="common">Grape</name>
    <dbReference type="NCBI Taxonomy" id="29760"/>
    <lineage>
        <taxon>Eukaryota</taxon>
        <taxon>Viridiplantae</taxon>
        <taxon>Streptophyta</taxon>
        <taxon>Embryophyta</taxon>
        <taxon>Tracheophyta</taxon>
        <taxon>Spermatophyta</taxon>
        <taxon>Magnoliopsida</taxon>
        <taxon>eudicotyledons</taxon>
        <taxon>Gunneridae</taxon>
        <taxon>Pentapetalae</taxon>
        <taxon>rosids</taxon>
        <taxon>Vitales</taxon>
        <taxon>Vitaceae</taxon>
        <taxon>Viteae</taxon>
        <taxon>Vitis</taxon>
    </lineage>
</organism>
<dbReference type="EMBL" id="QGNW01000021">
    <property type="protein sequence ID" value="RVX14355.1"/>
    <property type="molecule type" value="Genomic_DNA"/>
</dbReference>
<feature type="compositionally biased region" description="Low complexity" evidence="1">
    <location>
        <begin position="100"/>
        <end position="117"/>
    </location>
</feature>
<evidence type="ECO:0000313" key="3">
    <source>
        <dbReference type="Proteomes" id="UP000288805"/>
    </source>
</evidence>
<dbReference type="Proteomes" id="UP000288805">
    <property type="component" value="Unassembled WGS sequence"/>
</dbReference>
<dbReference type="AlphaFoldDB" id="A0A438JZH1"/>
<reference evidence="2 3" key="1">
    <citation type="journal article" date="2018" name="PLoS Genet.">
        <title>Population sequencing reveals clonal diversity and ancestral inbreeding in the grapevine cultivar Chardonnay.</title>
        <authorList>
            <person name="Roach M.J."/>
            <person name="Johnson D.L."/>
            <person name="Bohlmann J."/>
            <person name="van Vuuren H.J."/>
            <person name="Jones S.J."/>
            <person name="Pretorius I.S."/>
            <person name="Schmidt S.A."/>
            <person name="Borneman A.R."/>
        </authorList>
    </citation>
    <scope>NUCLEOTIDE SEQUENCE [LARGE SCALE GENOMIC DNA]</scope>
    <source>
        <strain evidence="3">cv. Chardonnay</strain>
        <tissue evidence="2">Leaf</tissue>
    </source>
</reference>
<proteinExistence type="predicted"/>
<feature type="region of interest" description="Disordered" evidence="1">
    <location>
        <begin position="96"/>
        <end position="117"/>
    </location>
</feature>
<evidence type="ECO:0000256" key="1">
    <source>
        <dbReference type="SAM" id="MobiDB-lite"/>
    </source>
</evidence>
<sequence>MGLSNNPELPCSFCCPPHKIVTAWQTRLRQVSIEEGEAKARELNVMFIETSCNYLDHGILWLHEPFLYRHCFGKIAAALPGMETLSSAKQEDMVDVNLKSSSGSASQSQTQARGCSC</sequence>
<accession>A0A438JZH1</accession>
<evidence type="ECO:0000313" key="2">
    <source>
        <dbReference type="EMBL" id="RVX14355.1"/>
    </source>
</evidence>
<name>A0A438JZH1_VITVI</name>
<gene>
    <name evidence="2" type="primary">RABH1B_3</name>
    <name evidence="2" type="ORF">CK203_017154</name>
</gene>